<dbReference type="InterPro" id="IPR036533">
    <property type="entry name" value="BAG_dom_sf"/>
</dbReference>
<dbReference type="GO" id="GO:0051087">
    <property type="term" value="F:protein-folding chaperone binding"/>
    <property type="evidence" value="ECO:0007669"/>
    <property type="project" value="InterPro"/>
</dbReference>
<dbReference type="Proteomes" id="UP000274822">
    <property type="component" value="Unassembled WGS sequence"/>
</dbReference>
<keyword evidence="6" id="KW-1185">Reference proteome</keyword>
<organism evidence="5 6">
    <name type="scientific">Jimgerdemannia flammicorona</name>
    <dbReference type="NCBI Taxonomy" id="994334"/>
    <lineage>
        <taxon>Eukaryota</taxon>
        <taxon>Fungi</taxon>
        <taxon>Fungi incertae sedis</taxon>
        <taxon>Mucoromycota</taxon>
        <taxon>Mucoromycotina</taxon>
        <taxon>Endogonomycetes</taxon>
        <taxon>Endogonales</taxon>
        <taxon>Endogonaceae</taxon>
        <taxon>Jimgerdemannia</taxon>
    </lineage>
</organism>
<feature type="coiled-coil region" evidence="1">
    <location>
        <begin position="35"/>
        <end position="82"/>
    </location>
</feature>
<dbReference type="Pfam" id="PF02179">
    <property type="entry name" value="BAG"/>
    <property type="match status" value="1"/>
</dbReference>
<evidence type="ECO:0000259" key="4">
    <source>
        <dbReference type="PROSITE" id="PS51035"/>
    </source>
</evidence>
<name>A0A433QL20_9FUNG</name>
<evidence type="ECO:0000259" key="3">
    <source>
        <dbReference type="PROSITE" id="PS50165"/>
    </source>
</evidence>
<feature type="compositionally biased region" description="Basic and acidic residues" evidence="2">
    <location>
        <begin position="424"/>
        <end position="436"/>
    </location>
</feature>
<sequence>MYPFYPHNNYYFVQSAEQSRRIPRTFLHNVDLDDYLQLQLLLQREQERRQLLIEEERQRRRLEEQQRLRLEEEQRLEAALRRLRYCHQESQREHTLATERRTLAAARAREQQQKRRRLIAQAIAEDEYRRRVAAAIEQRRQSELTRRYREELLKKQREQEEAAKYEEARTRQLANLLKHVFGHQVEADEEGEDVESKEQKALENMERAAWEDYLDTDDEEEQPGKVNATVDPTKQQQPDSLHEPTTSSSPLSSQQTPKQVHDHPEQPIPPKPATTELKGHVVTLQDLLQELLTGVPVNRELAFTQRQPTPPATTTVTSKPSATATHTLSPKPSAAETATSKPSATATHTLSPKPSAAAAPARATPPLTEAEAATKIQRWYKTAHATTHTQAKISQQLRALDDLASRLDAVQQKHEQQVLSRPLSFHDDGRLSPQPENRKFLAYEDEVMQVMLKLDTVDSLGNEVIRDRRKGLVKRAEGMLAAIDAYKQKEWERAASADGEEERKEEDDVVEVKSEVVAAEDVSPVVEQEQIPVAVTELAQEQQDAEAVIEEAQIEVEEKVVDAGVAEPVVAKDTQEEQPEAKQFTEATEQVTTEQIVPEIVQMEQATSAVQEQQTELEQPVADTSVPGTLESALAEALEPHAKHHTTIVEVHDLENGGVARHVEEEEFVVL</sequence>
<feature type="compositionally biased region" description="Low complexity" evidence="2">
    <location>
        <begin position="244"/>
        <end position="258"/>
    </location>
</feature>
<dbReference type="EMBL" id="RBNJ01003828">
    <property type="protein sequence ID" value="RUS30469.1"/>
    <property type="molecule type" value="Genomic_DNA"/>
</dbReference>
<proteinExistence type="predicted"/>
<evidence type="ECO:0000256" key="2">
    <source>
        <dbReference type="SAM" id="MobiDB-lite"/>
    </source>
</evidence>
<dbReference type="Gene3D" id="1.20.58.120">
    <property type="entry name" value="BAG domain"/>
    <property type="match status" value="1"/>
</dbReference>
<evidence type="ECO:0000313" key="6">
    <source>
        <dbReference type="Proteomes" id="UP000274822"/>
    </source>
</evidence>
<dbReference type="InterPro" id="IPR001162">
    <property type="entry name" value="UvrC_RNase_H_dom"/>
</dbReference>
<feature type="domain" description="UvrC family homology region profile" evidence="3">
    <location>
        <begin position="11"/>
        <end position="194"/>
    </location>
</feature>
<feature type="compositionally biased region" description="Polar residues" evidence="2">
    <location>
        <begin position="230"/>
        <end position="239"/>
    </location>
</feature>
<feature type="compositionally biased region" description="Low complexity" evidence="2">
    <location>
        <begin position="312"/>
        <end position="325"/>
    </location>
</feature>
<comment type="caution">
    <text evidence="5">The sequence shown here is derived from an EMBL/GenBank/DDBJ whole genome shotgun (WGS) entry which is preliminary data.</text>
</comment>
<feature type="region of interest" description="Disordered" evidence="2">
    <location>
        <begin position="302"/>
        <end position="367"/>
    </location>
</feature>
<dbReference type="SMART" id="SM00264">
    <property type="entry name" value="BAG"/>
    <property type="match status" value="1"/>
</dbReference>
<evidence type="ECO:0008006" key="7">
    <source>
        <dbReference type="Google" id="ProtNLM"/>
    </source>
</evidence>
<dbReference type="SUPFAM" id="SSF63491">
    <property type="entry name" value="BAG domain"/>
    <property type="match status" value="1"/>
</dbReference>
<dbReference type="PROSITE" id="PS50165">
    <property type="entry name" value="UVRC"/>
    <property type="match status" value="1"/>
</dbReference>
<evidence type="ECO:0000313" key="5">
    <source>
        <dbReference type="EMBL" id="RUS30469.1"/>
    </source>
</evidence>
<feature type="compositionally biased region" description="Low complexity" evidence="2">
    <location>
        <begin position="349"/>
        <end position="367"/>
    </location>
</feature>
<feature type="region of interest" description="Disordered" evidence="2">
    <location>
        <begin position="217"/>
        <end position="274"/>
    </location>
</feature>
<evidence type="ECO:0000256" key="1">
    <source>
        <dbReference type="SAM" id="Coils"/>
    </source>
</evidence>
<protein>
    <recommendedName>
        <fullName evidence="7">BAG domain-containing protein</fullName>
    </recommendedName>
</protein>
<feature type="compositionally biased region" description="Polar residues" evidence="2">
    <location>
        <begin position="326"/>
        <end position="348"/>
    </location>
</feature>
<feature type="domain" description="BAG" evidence="4">
    <location>
        <begin position="432"/>
        <end position="487"/>
    </location>
</feature>
<accession>A0A433QL20</accession>
<feature type="region of interest" description="Disordered" evidence="2">
    <location>
        <begin position="571"/>
        <end position="590"/>
    </location>
</feature>
<feature type="region of interest" description="Disordered" evidence="2">
    <location>
        <begin position="415"/>
        <end position="436"/>
    </location>
</feature>
<keyword evidence="1" id="KW-0175">Coiled coil</keyword>
<dbReference type="PROSITE" id="PS51035">
    <property type="entry name" value="BAG"/>
    <property type="match status" value="1"/>
</dbReference>
<feature type="coiled-coil region" evidence="1">
    <location>
        <begin position="148"/>
        <end position="175"/>
    </location>
</feature>
<dbReference type="GO" id="GO:0009381">
    <property type="term" value="F:excinuclease ABC activity"/>
    <property type="evidence" value="ECO:0007669"/>
    <property type="project" value="InterPro"/>
</dbReference>
<reference evidence="5 6" key="1">
    <citation type="journal article" date="2018" name="New Phytol.">
        <title>Phylogenomics of Endogonaceae and evolution of mycorrhizas within Mucoromycota.</title>
        <authorList>
            <person name="Chang Y."/>
            <person name="Desiro A."/>
            <person name="Na H."/>
            <person name="Sandor L."/>
            <person name="Lipzen A."/>
            <person name="Clum A."/>
            <person name="Barry K."/>
            <person name="Grigoriev I.V."/>
            <person name="Martin F.M."/>
            <person name="Stajich J.E."/>
            <person name="Smith M.E."/>
            <person name="Bonito G."/>
            <person name="Spatafora J.W."/>
        </authorList>
    </citation>
    <scope>NUCLEOTIDE SEQUENCE [LARGE SCALE GENOMIC DNA]</scope>
    <source>
        <strain evidence="5 6">AD002</strain>
    </source>
</reference>
<gene>
    <name evidence="5" type="ORF">BC938DRAFT_479349</name>
</gene>
<dbReference type="AlphaFoldDB" id="A0A433QL20"/>
<dbReference type="InterPro" id="IPR003103">
    <property type="entry name" value="BAG_domain"/>
</dbReference>